<accession>A0A1I1SHF5</accession>
<feature type="signal peptide" evidence="1">
    <location>
        <begin position="1"/>
        <end position="20"/>
    </location>
</feature>
<gene>
    <name evidence="2" type="ORF">SAMN02745121_00038</name>
</gene>
<evidence type="ECO:0000256" key="1">
    <source>
        <dbReference type="SAM" id="SignalP"/>
    </source>
</evidence>
<organism evidence="2 3">
    <name type="scientific">Nannocystis exedens</name>
    <dbReference type="NCBI Taxonomy" id="54"/>
    <lineage>
        <taxon>Bacteria</taxon>
        <taxon>Pseudomonadati</taxon>
        <taxon>Myxococcota</taxon>
        <taxon>Polyangia</taxon>
        <taxon>Nannocystales</taxon>
        <taxon>Nannocystaceae</taxon>
        <taxon>Nannocystis</taxon>
    </lineage>
</organism>
<evidence type="ECO:0000313" key="2">
    <source>
        <dbReference type="EMBL" id="SFD45905.1"/>
    </source>
</evidence>
<dbReference type="AlphaFoldDB" id="A0A1I1SHF5"/>
<evidence type="ECO:0000313" key="3">
    <source>
        <dbReference type="Proteomes" id="UP000199400"/>
    </source>
</evidence>
<keyword evidence="3" id="KW-1185">Reference proteome</keyword>
<proteinExistence type="predicted"/>
<dbReference type="PROSITE" id="PS51257">
    <property type="entry name" value="PROKAR_LIPOPROTEIN"/>
    <property type="match status" value="1"/>
</dbReference>
<dbReference type="RefSeq" id="WP_100792664.1">
    <property type="nucleotide sequence ID" value="NZ_FOMX01000002.1"/>
</dbReference>
<evidence type="ECO:0008006" key="4">
    <source>
        <dbReference type="Google" id="ProtNLM"/>
    </source>
</evidence>
<sequence length="107" mass="11513">MHRFFLVAAFAFAAAFTLGACTAPEVESCEQFKEARAACDAKNGSDTSGEDKDANLCDSVDAECKEFYDCARQQECVEVGGVFRLDYAKICTMPEGKECTEIAAAGD</sequence>
<dbReference type="EMBL" id="FOMX01000002">
    <property type="protein sequence ID" value="SFD45905.1"/>
    <property type="molecule type" value="Genomic_DNA"/>
</dbReference>
<feature type="chain" id="PRO_5011452655" description="Lipoprotein" evidence="1">
    <location>
        <begin position="21"/>
        <end position="107"/>
    </location>
</feature>
<keyword evidence="1" id="KW-0732">Signal</keyword>
<reference evidence="3" key="1">
    <citation type="submission" date="2016-10" db="EMBL/GenBank/DDBJ databases">
        <authorList>
            <person name="Varghese N."/>
            <person name="Submissions S."/>
        </authorList>
    </citation>
    <scope>NUCLEOTIDE SEQUENCE [LARGE SCALE GENOMIC DNA]</scope>
    <source>
        <strain evidence="3">ATCC 25963</strain>
    </source>
</reference>
<protein>
    <recommendedName>
        <fullName evidence="4">Lipoprotein</fullName>
    </recommendedName>
</protein>
<name>A0A1I1SHF5_9BACT</name>
<dbReference type="Proteomes" id="UP000199400">
    <property type="component" value="Unassembled WGS sequence"/>
</dbReference>